<gene>
    <name evidence="2" type="ORF">SAV14893_077670</name>
    <name evidence="3" type="ORF">SAV31267_007420</name>
</gene>
<evidence type="ECO:0000259" key="1">
    <source>
        <dbReference type="Pfam" id="PF01408"/>
    </source>
</evidence>
<name>A0A4D4M993_STRAX</name>
<dbReference type="EMBL" id="BJHY01000001">
    <property type="protein sequence ID" value="GDY71257.1"/>
    <property type="molecule type" value="Genomic_DNA"/>
</dbReference>
<comment type="caution">
    <text evidence="2">The sequence shown here is derived from an EMBL/GenBank/DDBJ whole genome shotgun (WGS) entry which is preliminary data.</text>
</comment>
<dbReference type="InterPro" id="IPR036291">
    <property type="entry name" value="NAD(P)-bd_dom_sf"/>
</dbReference>
<evidence type="ECO:0000313" key="5">
    <source>
        <dbReference type="Proteomes" id="UP000302139"/>
    </source>
</evidence>
<protein>
    <recommendedName>
        <fullName evidence="1">Gfo/Idh/MocA-like oxidoreductase N-terminal domain-containing protein</fullName>
    </recommendedName>
</protein>
<dbReference type="AlphaFoldDB" id="A0A4D4M993"/>
<reference evidence="2 5" key="2">
    <citation type="submission" date="2019-04" db="EMBL/GenBank/DDBJ databases">
        <title>Draft genome sequences of Streptomyces avermitilis NBRC 14893.</title>
        <authorList>
            <person name="Komaki H."/>
            <person name="Tamura T."/>
            <person name="Hosoyama A."/>
        </authorList>
    </citation>
    <scope>NUCLEOTIDE SEQUENCE [LARGE SCALE GENOMIC DNA]</scope>
    <source>
        <strain evidence="2 5">NBRC 14893</strain>
    </source>
</reference>
<organism evidence="2 5">
    <name type="scientific">Streptomyces avermitilis</name>
    <dbReference type="NCBI Taxonomy" id="33903"/>
    <lineage>
        <taxon>Bacteria</taxon>
        <taxon>Bacillati</taxon>
        <taxon>Actinomycetota</taxon>
        <taxon>Actinomycetes</taxon>
        <taxon>Kitasatosporales</taxon>
        <taxon>Streptomycetaceae</taxon>
        <taxon>Streptomyces</taxon>
    </lineage>
</organism>
<dbReference type="Gene3D" id="3.40.50.720">
    <property type="entry name" value="NAD(P)-binding Rossmann-like Domain"/>
    <property type="match status" value="1"/>
</dbReference>
<accession>A0A4D4M993</accession>
<dbReference type="Pfam" id="PF01408">
    <property type="entry name" value="GFO_IDH_MocA"/>
    <property type="match status" value="1"/>
</dbReference>
<evidence type="ECO:0000313" key="4">
    <source>
        <dbReference type="Proteomes" id="UP000299211"/>
    </source>
</evidence>
<proteinExistence type="predicted"/>
<sequence>MARTTTVLLVGGSGHWAGRENHAPALLEMKRSGWPVRTAVVCDPRDPEKRARDEDMAPLRELLRTDSPEWLNPDGLSRAELEAVLDRAHATHRFSLVIIACNPVHHRDYLLWAVSRGISVLCDKPLLVSEGAAYDLTAAERIIDGYTELGRALTRARTSGPVHLAMPLRRRANDVYRSIALEIAEMHGTHGQGITSMQMIKNGGLFRHPEEYLFGDAHGYRNGVGALSFSSYHYIDLLAWYLELAPGEAVALRVTNPYVRRVGEFLRTRQATALADRIDTRGGVRIPDLPPEVLAAEADFVFHLELQGTAGQKVGLVTYACHSNTYSHRTVGLQEFDRTNRQPFREKGRMSQFTLDINQGSLQHIGVFKNDVVGEDYRIRVQRRRNPVISPEPYSEEVFRNAHAGSSVTPQDVLRAMVRLASGEAAPSQVADRIAFFEDQRLSHHLFGAFYELIAARADAAGPAERVVELAG</sequence>
<dbReference type="EMBL" id="BJHX01000001">
    <property type="protein sequence ID" value="GDY68374.1"/>
    <property type="molecule type" value="Genomic_DNA"/>
</dbReference>
<reference evidence="3 4" key="1">
    <citation type="submission" date="2019-04" db="EMBL/GenBank/DDBJ databases">
        <title>Draft genome sequences of Streptomyces avermitilis ATCC 31267.</title>
        <authorList>
            <person name="Komaki H."/>
            <person name="Tamura T."/>
            <person name="Hosoyama A."/>
        </authorList>
    </citation>
    <scope>NUCLEOTIDE SEQUENCE [LARGE SCALE GENOMIC DNA]</scope>
    <source>
        <strain evidence="3 4">ATCC 31267</strain>
    </source>
</reference>
<evidence type="ECO:0000313" key="2">
    <source>
        <dbReference type="EMBL" id="GDY68374.1"/>
    </source>
</evidence>
<evidence type="ECO:0000313" key="3">
    <source>
        <dbReference type="EMBL" id="GDY71257.1"/>
    </source>
</evidence>
<dbReference type="RefSeq" id="WP_037648343.1">
    <property type="nucleotide sequence ID" value="NZ_BAABTN010000015.1"/>
</dbReference>
<dbReference type="GO" id="GO:0000166">
    <property type="term" value="F:nucleotide binding"/>
    <property type="evidence" value="ECO:0007669"/>
    <property type="project" value="InterPro"/>
</dbReference>
<dbReference type="SUPFAM" id="SSF51735">
    <property type="entry name" value="NAD(P)-binding Rossmann-fold domains"/>
    <property type="match status" value="1"/>
</dbReference>
<dbReference type="InterPro" id="IPR000683">
    <property type="entry name" value="Gfo/Idh/MocA-like_OxRdtase_N"/>
</dbReference>
<dbReference type="Proteomes" id="UP000299211">
    <property type="component" value="Unassembled WGS sequence"/>
</dbReference>
<dbReference type="Proteomes" id="UP000302139">
    <property type="component" value="Unassembled WGS sequence"/>
</dbReference>
<feature type="domain" description="Gfo/Idh/MocA-like oxidoreductase N-terminal" evidence="1">
    <location>
        <begin position="8"/>
        <end position="139"/>
    </location>
</feature>